<dbReference type="EMBL" id="JAOQBH010000014">
    <property type="protein sequence ID" value="KAJ4125335.1"/>
    <property type="molecule type" value="Genomic_DNA"/>
</dbReference>
<protein>
    <submittedName>
        <fullName evidence="2">Uncharacterized protein</fullName>
    </submittedName>
</protein>
<gene>
    <name evidence="2" type="ORF">NW768_008952</name>
</gene>
<evidence type="ECO:0000313" key="3">
    <source>
        <dbReference type="Proteomes" id="UP001152024"/>
    </source>
</evidence>
<accession>A0ABQ8R3P6</accession>
<evidence type="ECO:0000313" key="2">
    <source>
        <dbReference type="EMBL" id="KAJ4125335.1"/>
    </source>
</evidence>
<keyword evidence="3" id="KW-1185">Reference proteome</keyword>
<sequence>MAPRSFLSLPHELRHMIYREYFTLDKGYAYQPGPGRLGTFDGEPLDLSLMYTCRFIACETKDMPLTSNTIYFSTVYHPEWREWAGRFDYLLHFQEEQRFCLLCHISRFVTPEMYSEIRAHFPWFVPLLEGVERRYSSTGGVGYCRRWDYLDTIKAPSHVYTNDPPSHSLLCSATDFTLRLLAHDSNPLLAREVHDLTRSWGSPNSIANLLGEAFNPWDIPERYDLHTAGERLQDNELWSSMSSWQQEEGCDKEYHYKFRFSATSVAIDFLKRLPTDKGQCIRNVVILEDHPAVGQQERHAVGLIPFCKENSQLKIDLRLSMVGNVFQRHFLKSHDWFGDLLECWKHDPCDLMSKHLGKGVYKISSRWLTEALALKDAGMPSGSFTLTLDGGRAVDLCSDVFQQEVFWRASMSKAADRCFPCPPDMIRRDCLFYLINPSSIQAFEHLVNQTSILRSSFHPGIMWNMDQLIADRSGYEPHQWEDDLFNRQRYNAPRSVYVPPMDSVALDNFETRPLSQRPQNRTDRYRNRR</sequence>
<proteinExistence type="predicted"/>
<evidence type="ECO:0000256" key="1">
    <source>
        <dbReference type="SAM" id="MobiDB-lite"/>
    </source>
</evidence>
<reference evidence="2" key="1">
    <citation type="submission" date="2022-09" db="EMBL/GenBank/DDBJ databases">
        <title>Fusarium specimens isolated from Avocado Roots.</title>
        <authorList>
            <person name="Stajich J."/>
            <person name="Roper C."/>
            <person name="Heimlech-Rivalta G."/>
        </authorList>
    </citation>
    <scope>NUCLEOTIDE SEQUENCE</scope>
    <source>
        <strain evidence="2">CF00095</strain>
    </source>
</reference>
<organism evidence="2 3">
    <name type="scientific">Fusarium equiseti</name>
    <name type="common">Fusarium scirpi</name>
    <dbReference type="NCBI Taxonomy" id="61235"/>
    <lineage>
        <taxon>Eukaryota</taxon>
        <taxon>Fungi</taxon>
        <taxon>Dikarya</taxon>
        <taxon>Ascomycota</taxon>
        <taxon>Pezizomycotina</taxon>
        <taxon>Sordariomycetes</taxon>
        <taxon>Hypocreomycetidae</taxon>
        <taxon>Hypocreales</taxon>
        <taxon>Nectriaceae</taxon>
        <taxon>Fusarium</taxon>
        <taxon>Fusarium incarnatum-equiseti species complex</taxon>
    </lineage>
</organism>
<dbReference type="Proteomes" id="UP001152024">
    <property type="component" value="Unassembled WGS sequence"/>
</dbReference>
<feature type="compositionally biased region" description="Basic and acidic residues" evidence="1">
    <location>
        <begin position="520"/>
        <end position="529"/>
    </location>
</feature>
<feature type="region of interest" description="Disordered" evidence="1">
    <location>
        <begin position="508"/>
        <end position="529"/>
    </location>
</feature>
<name>A0ABQ8R3P6_FUSEQ</name>
<comment type="caution">
    <text evidence="2">The sequence shown here is derived from an EMBL/GenBank/DDBJ whole genome shotgun (WGS) entry which is preliminary data.</text>
</comment>